<name>A0A1G2KS17_9BACT</name>
<dbReference type="InterPro" id="IPR006115">
    <property type="entry name" value="6PGDH_NADP-bd"/>
</dbReference>
<dbReference type="GO" id="GO:0016054">
    <property type="term" value="P:organic acid catabolic process"/>
    <property type="evidence" value="ECO:0007669"/>
    <property type="project" value="UniProtKB-ARBA"/>
</dbReference>
<keyword evidence="2 6" id="KW-0313">Glucose metabolism</keyword>
<dbReference type="GO" id="GO:0004345">
    <property type="term" value="F:glucose-6-phosphate dehydrogenase activity"/>
    <property type="evidence" value="ECO:0007669"/>
    <property type="project" value="UniProtKB-UniRule"/>
</dbReference>
<protein>
    <recommendedName>
        <fullName evidence="6">Glucose-6-phosphate 1-dehydrogenase</fullName>
        <shortName evidence="6">G6PD</shortName>
        <ecNumber evidence="6">1.1.1.49</ecNumber>
    </recommendedName>
</protein>
<reference evidence="8 9" key="1">
    <citation type="journal article" date="2016" name="Nat. Commun.">
        <title>Thousands of microbial genomes shed light on interconnected biogeochemical processes in an aquifer system.</title>
        <authorList>
            <person name="Anantharaman K."/>
            <person name="Brown C.T."/>
            <person name="Hug L.A."/>
            <person name="Sharon I."/>
            <person name="Castelle C.J."/>
            <person name="Probst A.J."/>
            <person name="Thomas B.C."/>
            <person name="Singh A."/>
            <person name="Wilkins M.J."/>
            <person name="Karaoz U."/>
            <person name="Brodie E.L."/>
            <person name="Williams K.H."/>
            <person name="Hubbard S.S."/>
            <person name="Banfield J.F."/>
        </authorList>
    </citation>
    <scope>NUCLEOTIDE SEQUENCE [LARGE SCALE GENOMIC DNA]</scope>
</reference>
<dbReference type="InterPro" id="IPR004849">
    <property type="entry name" value="6DGDH_YqeC"/>
</dbReference>
<dbReference type="NCBIfam" id="TIGR00872">
    <property type="entry name" value="gnd_rel"/>
    <property type="match status" value="1"/>
</dbReference>
<dbReference type="InterPro" id="IPR008927">
    <property type="entry name" value="6-PGluconate_DH-like_C_sf"/>
</dbReference>
<comment type="function">
    <text evidence="6">Catalyzes the oxidation of glucose 6-phosphate to 6-phosphogluconolactone.</text>
</comment>
<dbReference type="AlphaFoldDB" id="A0A1G2KS17"/>
<evidence type="ECO:0000256" key="5">
    <source>
        <dbReference type="ARBA" id="ARBA00023277"/>
    </source>
</evidence>
<feature type="binding site" evidence="6">
    <location>
        <position position="343"/>
    </location>
    <ligand>
        <name>substrate</name>
    </ligand>
</feature>
<evidence type="ECO:0000256" key="2">
    <source>
        <dbReference type="ARBA" id="ARBA00022526"/>
    </source>
</evidence>
<evidence type="ECO:0000256" key="6">
    <source>
        <dbReference type="HAMAP-Rule" id="MF_00966"/>
    </source>
</evidence>
<dbReference type="Pfam" id="PF02781">
    <property type="entry name" value="G6PD_C"/>
    <property type="match status" value="1"/>
</dbReference>
<keyword evidence="3 6" id="KW-0521">NADP</keyword>
<comment type="pathway">
    <text evidence="1 6">Carbohydrate degradation; pentose phosphate pathway; D-ribulose 5-phosphate from D-glucose 6-phosphate (oxidative stage): step 1/3.</text>
</comment>
<dbReference type="SMART" id="SM01350">
    <property type="entry name" value="6PGD"/>
    <property type="match status" value="1"/>
</dbReference>
<dbReference type="InterPro" id="IPR022674">
    <property type="entry name" value="G6P_DH_NAD-bd"/>
</dbReference>
<dbReference type="InterPro" id="IPR001282">
    <property type="entry name" value="G6P_DH"/>
</dbReference>
<dbReference type="Pfam" id="PF00393">
    <property type="entry name" value="6PGD"/>
    <property type="match status" value="1"/>
</dbReference>
<feature type="active site" description="Proton acceptor" evidence="6">
    <location>
        <position position="253"/>
    </location>
</feature>
<dbReference type="InterPro" id="IPR036291">
    <property type="entry name" value="NAD(P)-bd_dom_sf"/>
</dbReference>
<dbReference type="InterPro" id="IPR022675">
    <property type="entry name" value="G6P_DH_C"/>
</dbReference>
<feature type="binding site" evidence="6">
    <location>
        <position position="55"/>
    </location>
    <ligand>
        <name>NADP(+)</name>
        <dbReference type="ChEBI" id="CHEBI:58349"/>
    </ligand>
</feature>
<dbReference type="EMBL" id="MHQL01000064">
    <property type="protein sequence ID" value="OHA01372.1"/>
    <property type="molecule type" value="Genomic_DNA"/>
</dbReference>
<comment type="caution">
    <text evidence="8">The sequence shown here is derived from an EMBL/GenBank/DDBJ whole genome shotgun (WGS) entry which is preliminary data.</text>
</comment>
<dbReference type="PRINTS" id="PR00079">
    <property type="entry name" value="G6PDHDRGNASE"/>
</dbReference>
<feature type="binding site" evidence="6">
    <location>
        <position position="195"/>
    </location>
    <ligand>
        <name>substrate</name>
    </ligand>
</feature>
<dbReference type="Pfam" id="PF00479">
    <property type="entry name" value="G6PD_N"/>
    <property type="match status" value="1"/>
</dbReference>
<organism evidence="8 9">
    <name type="scientific">Candidatus Sungbacteria bacterium RIFCSPHIGHO2_02_FULL_51_29</name>
    <dbReference type="NCBI Taxonomy" id="1802273"/>
    <lineage>
        <taxon>Bacteria</taxon>
        <taxon>Candidatus Sungiibacteriota</taxon>
    </lineage>
</organism>
<dbReference type="HAMAP" id="MF_00966">
    <property type="entry name" value="G6PD"/>
    <property type="match status" value="1"/>
</dbReference>
<feature type="binding site" evidence="6">
    <location>
        <position position="161"/>
    </location>
    <ligand>
        <name>NADP(+)</name>
        <dbReference type="ChEBI" id="CHEBI:58349"/>
    </ligand>
</feature>
<evidence type="ECO:0000259" key="7">
    <source>
        <dbReference type="SMART" id="SM01350"/>
    </source>
</evidence>
<dbReference type="GO" id="GO:0005829">
    <property type="term" value="C:cytosol"/>
    <property type="evidence" value="ECO:0007669"/>
    <property type="project" value="TreeGrafter"/>
</dbReference>
<evidence type="ECO:0000313" key="9">
    <source>
        <dbReference type="Proteomes" id="UP000177811"/>
    </source>
</evidence>
<dbReference type="GO" id="GO:0006006">
    <property type="term" value="P:glucose metabolic process"/>
    <property type="evidence" value="ECO:0007669"/>
    <property type="project" value="UniProtKB-KW"/>
</dbReference>
<comment type="catalytic activity">
    <reaction evidence="6">
        <text>D-glucose 6-phosphate + NADP(+) = 6-phospho-D-glucono-1,5-lactone + NADPH + H(+)</text>
        <dbReference type="Rhea" id="RHEA:15841"/>
        <dbReference type="ChEBI" id="CHEBI:15378"/>
        <dbReference type="ChEBI" id="CHEBI:57783"/>
        <dbReference type="ChEBI" id="CHEBI:57955"/>
        <dbReference type="ChEBI" id="CHEBI:58349"/>
        <dbReference type="ChEBI" id="CHEBI:61548"/>
        <dbReference type="EC" id="1.1.1.49"/>
    </reaction>
</comment>
<keyword evidence="5 6" id="KW-0119">Carbohydrate metabolism</keyword>
<evidence type="ECO:0000313" key="8">
    <source>
        <dbReference type="EMBL" id="OHA01372.1"/>
    </source>
</evidence>
<dbReference type="EC" id="1.1.1.49" evidence="6"/>
<comment type="caution">
    <text evidence="6">Lacks conserved residue(s) required for the propagation of feature annotation.</text>
</comment>
<dbReference type="PROSITE" id="PS00895">
    <property type="entry name" value="3_HYDROXYISOBUT_DH"/>
    <property type="match status" value="1"/>
</dbReference>
<evidence type="ECO:0000256" key="3">
    <source>
        <dbReference type="ARBA" id="ARBA00022857"/>
    </source>
</evidence>
<dbReference type="Proteomes" id="UP000177811">
    <property type="component" value="Unassembled WGS sequence"/>
</dbReference>
<evidence type="ECO:0000256" key="4">
    <source>
        <dbReference type="ARBA" id="ARBA00023002"/>
    </source>
</evidence>
<dbReference type="NCBIfam" id="TIGR00871">
    <property type="entry name" value="zwf"/>
    <property type="match status" value="1"/>
</dbReference>
<dbReference type="GO" id="GO:0009051">
    <property type="term" value="P:pentose-phosphate shunt, oxidative branch"/>
    <property type="evidence" value="ECO:0007669"/>
    <property type="project" value="TreeGrafter"/>
</dbReference>
<dbReference type="Gene3D" id="3.40.50.720">
    <property type="entry name" value="NAD(P)-binding Rossmann-like Domain"/>
    <property type="match status" value="2"/>
</dbReference>
<dbReference type="NCBIfam" id="NF007161">
    <property type="entry name" value="PRK09599.1"/>
    <property type="match status" value="1"/>
</dbReference>
<sequence length="790" mass="88723">MGNETFQKNASALPTVLVVFGATGDLMRKKLVPALYHLHQKNKLGDRFKIVGYARRLLTTEEFRRQIAAVLRERGIVEAEYPPFLLRFSYIQGTFENGDDYAALASGLREIDDTWGVCTSKLFYCAVPPAFYRVIFEHLSASGLTKPCGSDEGWTRVLVEKPFGTDADTAQKLDELLGRLFKEVQIYRIDHYLAKEMLQNILSFRFSNNLFEHNWSKDSIERIDITLWERIGVEERGALYDGLGALRDVGQNHILQMLALVTMELPEAFTADAVRKERHALLATLVAPDEDHAATGVFRAQYGGYGAIPGVASGSKTETYFKIRTEISSPRWAGVPITLEAGKRMGKNLKEIIVTFKHSEPCLCPQGTHYKNKVYFTLEPEERIIIRFWAKRPGLEREMEERTFDFLLRDAQKKLQYVEEYEKLLSDCITGDQMLYVSTAEVKAMWRFTDPIVRMWQKNIVPLKIYQPDTHAFAAGDMLLNGEDVAAPVKKELGIVGLGKMGKEMAARLSERGWAVHAFDARREVMTDAAEHGIRTYKSMEEFATGLARPRRVWIMVAPAKAVDEVLFAKDGLYAFLERGDAIIDGGNSFFEESVRRAKKFSKRGIHFFDVGVSGGPHGARNGAVLFVGGDSGAYGNVEEIFRELALPDGYGYMGKSGAGHFVKMVHNGIEYGMMQSIAEGFSLLKRSPYRLQLSDVAALYDSGSVIQSRLVGWLKKAYKEYGGDLKAIRGTVGHTGEGEWMVRTAKKMKIPVAVINDALRFRVRSEKHPSYTGKILSALRNQFGGHSTQ</sequence>
<gene>
    <name evidence="6" type="primary">zwf</name>
    <name evidence="8" type="ORF">A3C16_00910</name>
</gene>
<keyword evidence="4 6" id="KW-0560">Oxidoreductase</keyword>
<dbReference type="Gene3D" id="3.30.360.10">
    <property type="entry name" value="Dihydrodipicolinate Reductase, domain 2"/>
    <property type="match status" value="1"/>
</dbReference>
<dbReference type="SUPFAM" id="SSF48179">
    <property type="entry name" value="6-phosphogluconate dehydrogenase C-terminal domain-like"/>
    <property type="match status" value="1"/>
</dbReference>
<dbReference type="SUPFAM" id="SSF55347">
    <property type="entry name" value="Glyceraldehyde-3-phosphate dehydrogenase-like, C-terminal domain"/>
    <property type="match status" value="1"/>
</dbReference>
<dbReference type="InterPro" id="IPR006114">
    <property type="entry name" value="6PGDH_C"/>
</dbReference>
<comment type="similarity">
    <text evidence="6">Belongs to the glucose-6-phosphate dehydrogenase family.</text>
</comment>
<accession>A0A1G2KS17</accession>
<dbReference type="InterPro" id="IPR013328">
    <property type="entry name" value="6PGD_dom2"/>
</dbReference>
<proteinExistence type="inferred from homology"/>
<feature type="binding site" evidence="6">
    <location>
        <position position="229"/>
    </location>
    <ligand>
        <name>substrate</name>
    </ligand>
</feature>
<feature type="binding site" evidence="6">
    <location>
        <position position="248"/>
    </location>
    <ligand>
        <name>substrate</name>
    </ligand>
</feature>
<dbReference type="PANTHER" id="PTHR23429">
    <property type="entry name" value="GLUCOSE-6-PHOSPHATE 1-DEHYDROGENASE G6PD"/>
    <property type="match status" value="1"/>
</dbReference>
<evidence type="ECO:0000256" key="1">
    <source>
        <dbReference type="ARBA" id="ARBA00004937"/>
    </source>
</evidence>
<feature type="binding site" evidence="6">
    <location>
        <position position="191"/>
    </location>
    <ligand>
        <name>substrate</name>
    </ligand>
</feature>
<dbReference type="Pfam" id="PF03446">
    <property type="entry name" value="NAD_binding_2"/>
    <property type="match status" value="1"/>
</dbReference>
<feature type="domain" description="6-phosphogluconate dehydrogenase C-terminal" evidence="7">
    <location>
        <begin position="660"/>
        <end position="788"/>
    </location>
</feature>
<dbReference type="GO" id="GO:0050661">
    <property type="term" value="F:NADP binding"/>
    <property type="evidence" value="ECO:0007669"/>
    <property type="project" value="UniProtKB-UniRule"/>
</dbReference>
<dbReference type="PANTHER" id="PTHR23429:SF0">
    <property type="entry name" value="GLUCOSE-6-PHOSPHATE 1-DEHYDROGENASE"/>
    <property type="match status" value="1"/>
</dbReference>
<dbReference type="UniPathway" id="UPA00115">
    <property type="reaction ID" value="UER00408"/>
</dbReference>
<dbReference type="InterPro" id="IPR002204">
    <property type="entry name" value="3-OH-isobutyrate_DH-rel_CS"/>
</dbReference>
<dbReference type="GO" id="GO:0004616">
    <property type="term" value="F:phosphogluconate dehydrogenase (decarboxylating) activity"/>
    <property type="evidence" value="ECO:0007669"/>
    <property type="project" value="InterPro"/>
</dbReference>
<dbReference type="Gene3D" id="1.10.1040.10">
    <property type="entry name" value="N-(1-d-carboxylethyl)-l-norvaline Dehydrogenase, domain 2"/>
    <property type="match status" value="1"/>
</dbReference>
<dbReference type="SUPFAM" id="SSF51735">
    <property type="entry name" value="NAD(P)-binding Rossmann-fold domains"/>
    <property type="match status" value="2"/>
</dbReference>